<reference evidence="3" key="1">
    <citation type="submission" date="2025-08" db="UniProtKB">
        <authorList>
            <consortium name="RefSeq"/>
        </authorList>
    </citation>
    <scope>IDENTIFICATION</scope>
    <source>
        <tissue evidence="3">Testes</tissue>
    </source>
</reference>
<accession>A0ABM0MXM7</accession>
<sequence length="247" mass="27821">MSEDDTAPLKTSRRRRTMSGKRRAVLSDSDEDHELSQISDVKHKAYNFRGRDKQPSYNKGSARAVAKMSLEKQLISSSDDELPKKTHRRTTRPALTLDSDTTPESESDKRAEKEQIHQNEKSQNTSTSQILPSSRKNILTQQDNQCSTLNACKPIDKDNVRSRCITQKTLDGSLSKDAVSRIPSITDDLDSNDDPTSDAQLVDVLDFKQLVNTDSSDSDVVSSRTRKRVKKILVDTDDEEENVTHEE</sequence>
<gene>
    <name evidence="3" type="primary">LOC102802256</name>
</gene>
<feature type="non-terminal residue" evidence="3">
    <location>
        <position position="247"/>
    </location>
</feature>
<feature type="compositionally biased region" description="Basic and acidic residues" evidence="1">
    <location>
        <begin position="106"/>
        <end position="120"/>
    </location>
</feature>
<feature type="compositionally biased region" description="Basic residues" evidence="1">
    <location>
        <begin position="11"/>
        <end position="24"/>
    </location>
</feature>
<keyword evidence="2" id="KW-1185">Reference proteome</keyword>
<evidence type="ECO:0000313" key="2">
    <source>
        <dbReference type="Proteomes" id="UP000694865"/>
    </source>
</evidence>
<evidence type="ECO:0000313" key="3">
    <source>
        <dbReference type="RefSeq" id="XP_006824768.1"/>
    </source>
</evidence>
<proteinExistence type="predicted"/>
<name>A0ABM0MXM7_SACKO</name>
<dbReference type="GeneID" id="102802256"/>
<evidence type="ECO:0000256" key="1">
    <source>
        <dbReference type="SAM" id="MobiDB-lite"/>
    </source>
</evidence>
<feature type="compositionally biased region" description="Polar residues" evidence="1">
    <location>
        <begin position="121"/>
        <end position="135"/>
    </location>
</feature>
<feature type="region of interest" description="Disordered" evidence="1">
    <location>
        <begin position="1"/>
        <end position="135"/>
    </location>
</feature>
<protein>
    <submittedName>
        <fullName evidence="3">Protein IWS1 homolog</fullName>
    </submittedName>
</protein>
<dbReference type="RefSeq" id="XP_006824768.1">
    <property type="nucleotide sequence ID" value="XM_006824705.1"/>
</dbReference>
<dbReference type="Proteomes" id="UP000694865">
    <property type="component" value="Unplaced"/>
</dbReference>
<organism evidence="2 3">
    <name type="scientific">Saccoglossus kowalevskii</name>
    <name type="common">Acorn worm</name>
    <dbReference type="NCBI Taxonomy" id="10224"/>
    <lineage>
        <taxon>Eukaryota</taxon>
        <taxon>Metazoa</taxon>
        <taxon>Hemichordata</taxon>
        <taxon>Enteropneusta</taxon>
        <taxon>Harrimaniidae</taxon>
        <taxon>Saccoglossus</taxon>
    </lineage>
</organism>